<evidence type="ECO:0000256" key="3">
    <source>
        <dbReference type="ARBA" id="ARBA00022553"/>
    </source>
</evidence>
<keyword evidence="3 12" id="KW-0597">Phosphoprotein</keyword>
<dbReference type="Pfam" id="PF00512">
    <property type="entry name" value="HisKA"/>
    <property type="match status" value="1"/>
</dbReference>
<dbReference type="Proteomes" id="UP000283855">
    <property type="component" value="Unassembled WGS sequence"/>
</dbReference>
<evidence type="ECO:0000256" key="10">
    <source>
        <dbReference type="ARBA" id="ARBA00023125"/>
    </source>
</evidence>
<keyword evidence="9" id="KW-0805">Transcription regulation</keyword>
<dbReference type="Pfam" id="PF00072">
    <property type="entry name" value="Response_reg"/>
    <property type="match status" value="1"/>
</dbReference>
<dbReference type="InterPro" id="IPR011006">
    <property type="entry name" value="CheY-like_superfamily"/>
</dbReference>
<dbReference type="SUPFAM" id="SSF46689">
    <property type="entry name" value="Homeodomain-like"/>
    <property type="match status" value="1"/>
</dbReference>
<dbReference type="Pfam" id="PF02518">
    <property type="entry name" value="HATPase_c"/>
    <property type="match status" value="1"/>
</dbReference>
<evidence type="ECO:0000259" key="14">
    <source>
        <dbReference type="PROSITE" id="PS01124"/>
    </source>
</evidence>
<sequence length="1342" mass="154073">MKKNIIYLLTLLLLCCFRQNIHAEYFRNLNLGNGLSQFSVMSICQDSLGRMWFGTHEGINIYDGHHIRYYKGWVESGPGEKLWLGNSIDYIHCGNDGNIYFIADRNLFTYDIRCERFSQLTTGNQTSALTTTDTAIWYTRHDTLFVWDTQKKQSLYVRNLPASDITALTITRNGNIYIGTDNGIYIAQNATDPNMKHQLQSKGVHTIFESSSREIWIGTYMDGLYRIINGKLINVPYSPHDGKGTSDRQIRQFTEDSQHNIWFGTFSGLEKYNPQTGLYTKIQIPQHVGGLSHPSLFALYTDRQGIIWLGSYYGGVSYFNPGKEEYLHYNYQSHAQPGIYYSYIGEMVQDNERNLWISTDGGGISQIGPGWNLLKQFTAGKADGLPHNNIKSIVYDPHRNNLYIGTYLGGLSRYDIRQHTFHNYRNRADNPGDIIYHLEIWNDKLYLTTRKGLFCLDPDTDTFQFLSNTSSFCEYFDISPQGTLYIMGWNYVDIFSLTDNTLTRRISMTPYDCYGNLSHILATDQGAYISTLGSGIYFYNAKSHEVTHYTHANSQLPSDYCYNIARVDEHSIAISTDKGITLFTPEKRQASTIVLPAEIPLIYGGGLYVSPQHEIYIGGPKGITMVPAESFRSNAAHNSPLYFSRLWINNRLVTPLSADNILDQTLPFTHKLKLKHNQNNCIIEFTYSDHKEQSRRQTFEYKLEGFDDKWISTSANEIHYTNLDPGNYTLKVRPQQGSEEQTISLQIQISTPWYSTIWAWMLYLITIGAGSFWFVRNKLAKRALALSLEKERFEKQHIEEVNRAKLVFFTNVSHEFRTPLTLIISHLDALLQEQLPVQLYNKLLKIKQNTQYMTNLITELLDFRKFTQNHVILYLASQDICLMLEEIYLTFTDYAQQRKIDYTFESEPKNILCWIDRTQMEKVFFNLLSNAFKYTPDGGSIRLKACIQANQLIIQTTDSGTGIPENEKQRIFERFFQGEDQKGQEKYPGTGIGLALTKNIVEAHHGTITVSSILHQGSTFTVTLPLEKEVFNEDTRVQFCENTPPKEEKAYFPPCQEPALPPIPQPQENPLLQNEPENETADSGEKKKYTLLLVEDNPDLLQTLKNIFDPFYRVITATNGKEGLSATFEHKPDIIISDIMMPEMNGTEMCLKIKSNIDLCHIPVILLTALNSTEQNIEGLNRGADDYITKPFDTQILLARTNNLVRNRLLIQHQLKKQPISEVDLASINPLDQQFLQKVDEVIEQHIDDVEFDIPKLCQEVGMGRSLLYSKFKALTGMTPNNFLLNYRLKYAATLLQKYPTLPIAEVSDRSGFSSPLYFSRCFKNQYGETPQNYRRKQSEDS</sequence>
<dbReference type="EMBL" id="QSFT01000017">
    <property type="protein sequence ID" value="RHA75222.1"/>
    <property type="molecule type" value="Genomic_DNA"/>
</dbReference>
<accession>A0A413SZ50</accession>
<dbReference type="InterPro" id="IPR036097">
    <property type="entry name" value="HisK_dim/P_sf"/>
</dbReference>
<evidence type="ECO:0000256" key="4">
    <source>
        <dbReference type="ARBA" id="ARBA00022679"/>
    </source>
</evidence>
<reference evidence="17 18" key="1">
    <citation type="submission" date="2018-08" db="EMBL/GenBank/DDBJ databases">
        <title>A genome reference for cultivated species of the human gut microbiota.</title>
        <authorList>
            <person name="Zou Y."/>
            <person name="Xue W."/>
            <person name="Luo G."/>
        </authorList>
    </citation>
    <scope>NUCLEOTIDE SEQUENCE [LARGE SCALE GENOMIC DNA]</scope>
    <source>
        <strain evidence="17 18">AM42-38</strain>
    </source>
</reference>
<evidence type="ECO:0000256" key="8">
    <source>
        <dbReference type="ARBA" id="ARBA00023012"/>
    </source>
</evidence>
<evidence type="ECO:0000259" key="16">
    <source>
        <dbReference type="PROSITE" id="PS50110"/>
    </source>
</evidence>
<dbReference type="InterPro" id="IPR009057">
    <property type="entry name" value="Homeodomain-like_sf"/>
</dbReference>
<evidence type="ECO:0000256" key="11">
    <source>
        <dbReference type="ARBA" id="ARBA00023163"/>
    </source>
</evidence>
<keyword evidence="4" id="KW-0808">Transferase</keyword>
<evidence type="ECO:0000256" key="9">
    <source>
        <dbReference type="ARBA" id="ARBA00023015"/>
    </source>
</evidence>
<keyword evidence="7" id="KW-0067">ATP-binding</keyword>
<dbReference type="EC" id="2.7.13.3" evidence="2"/>
<evidence type="ECO:0000259" key="15">
    <source>
        <dbReference type="PROSITE" id="PS50109"/>
    </source>
</evidence>
<keyword evidence="10" id="KW-0238">DNA-binding</keyword>
<dbReference type="InterPro" id="IPR005467">
    <property type="entry name" value="His_kinase_dom"/>
</dbReference>
<dbReference type="GO" id="GO:0003700">
    <property type="term" value="F:DNA-binding transcription factor activity"/>
    <property type="evidence" value="ECO:0007669"/>
    <property type="project" value="InterPro"/>
</dbReference>
<dbReference type="Gene3D" id="3.40.50.2300">
    <property type="match status" value="1"/>
</dbReference>
<dbReference type="CDD" id="cd00075">
    <property type="entry name" value="HATPase"/>
    <property type="match status" value="1"/>
</dbReference>
<dbReference type="PROSITE" id="PS00041">
    <property type="entry name" value="HTH_ARAC_FAMILY_1"/>
    <property type="match status" value="1"/>
</dbReference>
<keyword evidence="5" id="KW-0547">Nucleotide-binding</keyword>
<dbReference type="InterPro" id="IPR011110">
    <property type="entry name" value="Reg_prop"/>
</dbReference>
<dbReference type="SUPFAM" id="SSF52172">
    <property type="entry name" value="CheY-like"/>
    <property type="match status" value="1"/>
</dbReference>
<evidence type="ECO:0000256" key="13">
    <source>
        <dbReference type="SAM" id="MobiDB-lite"/>
    </source>
</evidence>
<protein>
    <recommendedName>
        <fullName evidence="2">histidine kinase</fullName>
        <ecNumber evidence="2">2.7.13.3</ecNumber>
    </recommendedName>
</protein>
<dbReference type="Pfam" id="PF07495">
    <property type="entry name" value="Y_Y_Y"/>
    <property type="match status" value="1"/>
</dbReference>
<feature type="compositionally biased region" description="Pro residues" evidence="13">
    <location>
        <begin position="1055"/>
        <end position="1067"/>
    </location>
</feature>
<dbReference type="PANTHER" id="PTHR43547">
    <property type="entry name" value="TWO-COMPONENT HISTIDINE KINASE"/>
    <property type="match status" value="1"/>
</dbReference>
<dbReference type="PROSITE" id="PS50110">
    <property type="entry name" value="RESPONSE_REGULATORY"/>
    <property type="match status" value="1"/>
</dbReference>
<dbReference type="FunFam" id="3.30.565.10:FF:000037">
    <property type="entry name" value="Hybrid sensor histidine kinase/response regulator"/>
    <property type="match status" value="1"/>
</dbReference>
<feature type="domain" description="Response regulatory" evidence="16">
    <location>
        <begin position="1090"/>
        <end position="1205"/>
    </location>
</feature>
<dbReference type="GO" id="GO:0005524">
    <property type="term" value="F:ATP binding"/>
    <property type="evidence" value="ECO:0007669"/>
    <property type="project" value="UniProtKB-KW"/>
</dbReference>
<gene>
    <name evidence="17" type="ORF">DW921_09000</name>
</gene>
<dbReference type="CDD" id="cd00082">
    <property type="entry name" value="HisKA"/>
    <property type="match status" value="1"/>
</dbReference>
<dbReference type="PROSITE" id="PS50109">
    <property type="entry name" value="HIS_KIN"/>
    <property type="match status" value="1"/>
</dbReference>
<dbReference type="InterPro" id="IPR015943">
    <property type="entry name" value="WD40/YVTN_repeat-like_dom_sf"/>
</dbReference>
<dbReference type="Pfam" id="PF07494">
    <property type="entry name" value="Reg_prop"/>
    <property type="match status" value="1"/>
</dbReference>
<dbReference type="PROSITE" id="PS01124">
    <property type="entry name" value="HTH_ARAC_FAMILY_2"/>
    <property type="match status" value="1"/>
</dbReference>
<comment type="catalytic activity">
    <reaction evidence="1">
        <text>ATP + protein L-histidine = ADP + protein N-phospho-L-histidine.</text>
        <dbReference type="EC" id="2.7.13.3"/>
    </reaction>
</comment>
<dbReference type="InterPro" id="IPR011123">
    <property type="entry name" value="Y_Y_Y"/>
</dbReference>
<dbReference type="SMART" id="SM00388">
    <property type="entry name" value="HisKA"/>
    <property type="match status" value="1"/>
</dbReference>
<dbReference type="InterPro" id="IPR036890">
    <property type="entry name" value="HATPase_C_sf"/>
</dbReference>
<dbReference type="SMART" id="SM00342">
    <property type="entry name" value="HTH_ARAC"/>
    <property type="match status" value="1"/>
</dbReference>
<dbReference type="Pfam" id="PF12833">
    <property type="entry name" value="HTH_18"/>
    <property type="match status" value="1"/>
</dbReference>
<dbReference type="SUPFAM" id="SSF63829">
    <property type="entry name" value="Calcium-dependent phosphotriesterase"/>
    <property type="match status" value="3"/>
</dbReference>
<dbReference type="Gene3D" id="2.60.40.10">
    <property type="entry name" value="Immunoglobulins"/>
    <property type="match status" value="1"/>
</dbReference>
<dbReference type="InterPro" id="IPR004358">
    <property type="entry name" value="Sig_transdc_His_kin-like_C"/>
</dbReference>
<proteinExistence type="predicted"/>
<feature type="domain" description="Histidine kinase" evidence="15">
    <location>
        <begin position="811"/>
        <end position="1028"/>
    </location>
</feature>
<evidence type="ECO:0000256" key="2">
    <source>
        <dbReference type="ARBA" id="ARBA00012438"/>
    </source>
</evidence>
<dbReference type="SMART" id="SM00387">
    <property type="entry name" value="HATPase_c"/>
    <property type="match status" value="1"/>
</dbReference>
<name>A0A413SZ50_9BACT</name>
<comment type="caution">
    <text evidence="17">The sequence shown here is derived from an EMBL/GenBank/DDBJ whole genome shotgun (WGS) entry which is preliminary data.</text>
</comment>
<dbReference type="InterPro" id="IPR018060">
    <property type="entry name" value="HTH_AraC"/>
</dbReference>
<dbReference type="InterPro" id="IPR001789">
    <property type="entry name" value="Sig_transdc_resp-reg_receiver"/>
</dbReference>
<organism evidence="17 18">
    <name type="scientific">Phocaeicola coprophilus</name>
    <dbReference type="NCBI Taxonomy" id="387090"/>
    <lineage>
        <taxon>Bacteria</taxon>
        <taxon>Pseudomonadati</taxon>
        <taxon>Bacteroidota</taxon>
        <taxon>Bacteroidia</taxon>
        <taxon>Bacteroidales</taxon>
        <taxon>Bacteroidaceae</taxon>
        <taxon>Phocaeicola</taxon>
    </lineage>
</organism>
<feature type="domain" description="HTH araC/xylS-type" evidence="14">
    <location>
        <begin position="1237"/>
        <end position="1337"/>
    </location>
</feature>
<dbReference type="InterPro" id="IPR003661">
    <property type="entry name" value="HisK_dim/P_dom"/>
</dbReference>
<dbReference type="SUPFAM" id="SSF55874">
    <property type="entry name" value="ATPase domain of HSP90 chaperone/DNA topoisomerase II/histidine kinase"/>
    <property type="match status" value="1"/>
</dbReference>
<feature type="region of interest" description="Disordered" evidence="13">
    <location>
        <begin position="1045"/>
        <end position="1084"/>
    </location>
</feature>
<evidence type="ECO:0000313" key="18">
    <source>
        <dbReference type="Proteomes" id="UP000283855"/>
    </source>
</evidence>
<keyword evidence="6" id="KW-0418">Kinase</keyword>
<dbReference type="Gene3D" id="2.130.10.10">
    <property type="entry name" value="YVTN repeat-like/Quinoprotein amine dehydrogenase"/>
    <property type="match status" value="2"/>
</dbReference>
<evidence type="ECO:0000256" key="7">
    <source>
        <dbReference type="ARBA" id="ARBA00022840"/>
    </source>
</evidence>
<dbReference type="GO" id="GO:0043565">
    <property type="term" value="F:sequence-specific DNA binding"/>
    <property type="evidence" value="ECO:0007669"/>
    <property type="project" value="InterPro"/>
</dbReference>
<dbReference type="PRINTS" id="PR00344">
    <property type="entry name" value="BCTRLSENSOR"/>
</dbReference>
<dbReference type="GO" id="GO:0000155">
    <property type="term" value="F:phosphorelay sensor kinase activity"/>
    <property type="evidence" value="ECO:0007669"/>
    <property type="project" value="InterPro"/>
</dbReference>
<dbReference type="PANTHER" id="PTHR43547:SF2">
    <property type="entry name" value="HYBRID SIGNAL TRANSDUCTION HISTIDINE KINASE C"/>
    <property type="match status" value="1"/>
</dbReference>
<evidence type="ECO:0000256" key="6">
    <source>
        <dbReference type="ARBA" id="ARBA00022777"/>
    </source>
</evidence>
<dbReference type="FunFam" id="3.40.50.2300:FF:000138">
    <property type="entry name" value="Two-component system sensor histidine kinase/response regulator"/>
    <property type="match status" value="1"/>
</dbReference>
<dbReference type="InterPro" id="IPR013783">
    <property type="entry name" value="Ig-like_fold"/>
</dbReference>
<dbReference type="InterPro" id="IPR003594">
    <property type="entry name" value="HATPase_dom"/>
</dbReference>
<keyword evidence="8" id="KW-0902">Two-component regulatory system</keyword>
<evidence type="ECO:0000256" key="12">
    <source>
        <dbReference type="PROSITE-ProRule" id="PRU00169"/>
    </source>
</evidence>
<evidence type="ECO:0000256" key="1">
    <source>
        <dbReference type="ARBA" id="ARBA00000085"/>
    </source>
</evidence>
<dbReference type="Gene3D" id="1.10.10.60">
    <property type="entry name" value="Homeodomain-like"/>
    <property type="match status" value="1"/>
</dbReference>
<dbReference type="SUPFAM" id="SSF47384">
    <property type="entry name" value="Homodimeric domain of signal transducing histidine kinase"/>
    <property type="match status" value="1"/>
</dbReference>
<evidence type="ECO:0000256" key="5">
    <source>
        <dbReference type="ARBA" id="ARBA00022741"/>
    </source>
</evidence>
<feature type="modified residue" description="4-aspartylphosphate" evidence="12">
    <location>
        <position position="1138"/>
    </location>
</feature>
<dbReference type="Gene3D" id="1.10.287.130">
    <property type="match status" value="1"/>
</dbReference>
<dbReference type="Gene3D" id="3.30.565.10">
    <property type="entry name" value="Histidine kinase-like ATPase, C-terminal domain"/>
    <property type="match status" value="1"/>
</dbReference>
<keyword evidence="11" id="KW-0804">Transcription</keyword>
<dbReference type="InterPro" id="IPR018062">
    <property type="entry name" value="HTH_AraC-typ_CS"/>
</dbReference>
<evidence type="ECO:0000313" key="17">
    <source>
        <dbReference type="EMBL" id="RHA75222.1"/>
    </source>
</evidence>
<dbReference type="RefSeq" id="WP_118400525.1">
    <property type="nucleotide sequence ID" value="NZ_CABJGD010000017.1"/>
</dbReference>
<dbReference type="SMART" id="SM00448">
    <property type="entry name" value="REC"/>
    <property type="match status" value="1"/>
</dbReference>